<evidence type="ECO:0000256" key="1">
    <source>
        <dbReference type="ARBA" id="ARBA00022737"/>
    </source>
</evidence>
<feature type="domain" description="KIND" evidence="2">
    <location>
        <begin position="6"/>
        <end position="200"/>
    </location>
</feature>
<dbReference type="InterPro" id="IPR052074">
    <property type="entry name" value="NonRcpt_TyrProt_Phosphatase"/>
</dbReference>
<organism evidence="3 4">
    <name type="scientific">Electrophorus electricus</name>
    <name type="common">Electric eel</name>
    <name type="synonym">Gymnotus electricus</name>
    <dbReference type="NCBI Taxonomy" id="8005"/>
    <lineage>
        <taxon>Eukaryota</taxon>
        <taxon>Metazoa</taxon>
        <taxon>Chordata</taxon>
        <taxon>Craniata</taxon>
        <taxon>Vertebrata</taxon>
        <taxon>Euteleostomi</taxon>
        <taxon>Actinopterygii</taxon>
        <taxon>Neopterygii</taxon>
        <taxon>Teleostei</taxon>
        <taxon>Ostariophysi</taxon>
        <taxon>Gymnotiformes</taxon>
        <taxon>Gymnotoidei</taxon>
        <taxon>Gymnotidae</taxon>
        <taxon>Electrophorus</taxon>
    </lineage>
</organism>
<dbReference type="GeneTree" id="ENSGT00940000155133"/>
<name>A0A4W4DVW3_ELEEL</name>
<dbReference type="SUPFAM" id="SSF56112">
    <property type="entry name" value="Protein kinase-like (PK-like)"/>
    <property type="match status" value="1"/>
</dbReference>
<dbReference type="Pfam" id="PF16474">
    <property type="entry name" value="KIND"/>
    <property type="match status" value="1"/>
</dbReference>
<reference evidence="3" key="5">
    <citation type="submission" date="2025-09" db="UniProtKB">
        <authorList>
            <consortium name="Ensembl"/>
        </authorList>
    </citation>
    <scope>IDENTIFICATION</scope>
</reference>
<dbReference type="PANTHER" id="PTHR46900:SF4">
    <property type="entry name" value="FERM AND PDZ DOMAIN CONTAINING 2"/>
    <property type="match status" value="1"/>
</dbReference>
<dbReference type="Proteomes" id="UP000314983">
    <property type="component" value="Chromosome 11"/>
</dbReference>
<dbReference type="OMA" id="SYKNNMC"/>
<dbReference type="AlphaFoldDB" id="A0A4W4DVW3"/>
<evidence type="ECO:0000313" key="3">
    <source>
        <dbReference type="Ensembl" id="ENSEEEP00000003561.2"/>
    </source>
</evidence>
<evidence type="ECO:0000259" key="2">
    <source>
        <dbReference type="PROSITE" id="PS51377"/>
    </source>
</evidence>
<keyword evidence="4" id="KW-1185">Reference proteome</keyword>
<evidence type="ECO:0000313" key="4">
    <source>
        <dbReference type="Proteomes" id="UP000314983"/>
    </source>
</evidence>
<keyword evidence="1" id="KW-0677">Repeat</keyword>
<dbReference type="Ensembl" id="ENSEEET00000003613.2">
    <property type="protein sequence ID" value="ENSEEEP00000003561.2"/>
    <property type="gene ID" value="ENSEEEG00000001952.2"/>
</dbReference>
<protein>
    <recommendedName>
        <fullName evidence="2">KIND domain-containing protein</fullName>
    </recommendedName>
</protein>
<dbReference type="STRING" id="8005.ENSEEEP00000003561"/>
<sequence>MSSTFVTLAEVLEARGGPLEEDEVWSLLLGSTETLLDLYHKGKAASHSNICNIISPASLLLSATGTLAFRNCAMMEEARAFTAPELAYVSLRTQDISLSFQMIVYSLGMTLYWSVDYHLPQNQPIQLSDSLNGLLLSMCEDMAYRREKLSTILETCESHHKAALLPPPNRVIKDLVEKLFCDSVRSKKHTNNQTETFTLG</sequence>
<dbReference type="SMART" id="SM00750">
    <property type="entry name" value="KIND"/>
    <property type="match status" value="1"/>
</dbReference>
<dbReference type="PROSITE" id="PS51377">
    <property type="entry name" value="KIND"/>
    <property type="match status" value="1"/>
</dbReference>
<dbReference type="PANTHER" id="PTHR46900">
    <property type="entry name" value="TYROSINE-PROTEIN PHOSPHATASE NON-RECEPTOR TYPE 13"/>
    <property type="match status" value="1"/>
</dbReference>
<reference evidence="4" key="1">
    <citation type="journal article" date="2014" name="Science">
        <title>Nonhuman genetics. Genomic basis for the convergent evolution of electric organs.</title>
        <authorList>
            <person name="Gallant J.R."/>
            <person name="Traeger L.L."/>
            <person name="Volkening J.D."/>
            <person name="Moffett H."/>
            <person name="Chen P.H."/>
            <person name="Novina C.D."/>
            <person name="Phillips G.N.Jr."/>
            <person name="Anand R."/>
            <person name="Wells G.B."/>
            <person name="Pinch M."/>
            <person name="Guth R."/>
            <person name="Unguez G.A."/>
            <person name="Albert J.S."/>
            <person name="Zakon H.H."/>
            <person name="Samanta M.P."/>
            <person name="Sussman M.R."/>
        </authorList>
    </citation>
    <scope>NUCLEOTIDE SEQUENCE [LARGE SCALE GENOMIC DNA]</scope>
</reference>
<accession>A0A4W4DVW3</accession>
<reference evidence="3" key="3">
    <citation type="submission" date="2020-05" db="EMBL/GenBank/DDBJ databases">
        <title>Electrophorus electricus (electric eel) genome, fEleEle1, primary haplotype.</title>
        <authorList>
            <person name="Myers G."/>
            <person name="Meyer A."/>
            <person name="Fedrigo O."/>
            <person name="Formenti G."/>
            <person name="Rhie A."/>
            <person name="Tracey A."/>
            <person name="Sims Y."/>
            <person name="Jarvis E.D."/>
        </authorList>
    </citation>
    <scope>NUCLEOTIDE SEQUENCE [LARGE SCALE GENOMIC DNA]</scope>
</reference>
<proteinExistence type="predicted"/>
<reference evidence="3" key="4">
    <citation type="submission" date="2025-08" db="UniProtKB">
        <authorList>
            <consortium name="Ensembl"/>
        </authorList>
    </citation>
    <scope>IDENTIFICATION</scope>
</reference>
<reference evidence="4" key="2">
    <citation type="journal article" date="2017" name="Sci. Adv.">
        <title>A tail of two voltages: Proteomic comparison of the three electric organs of the electric eel.</title>
        <authorList>
            <person name="Traeger L.L."/>
            <person name="Sabat G."/>
            <person name="Barrett-Wilt G.A."/>
            <person name="Wells G.B."/>
            <person name="Sussman M.R."/>
        </authorList>
    </citation>
    <scope>NUCLEOTIDE SEQUENCE [LARGE SCALE GENOMIC DNA]</scope>
</reference>
<dbReference type="InterPro" id="IPR011009">
    <property type="entry name" value="Kinase-like_dom_sf"/>
</dbReference>
<dbReference type="InterPro" id="IPR011019">
    <property type="entry name" value="KIND_dom"/>
</dbReference>
<dbReference type="Gene3D" id="1.10.510.10">
    <property type="entry name" value="Transferase(Phosphotransferase) domain 1"/>
    <property type="match status" value="1"/>
</dbReference>